<feature type="region of interest" description="Disordered" evidence="7">
    <location>
        <begin position="687"/>
        <end position="752"/>
    </location>
</feature>
<name>F7C2L5_ORNAN</name>
<feature type="transmembrane region" description="Helical" evidence="8">
    <location>
        <begin position="592"/>
        <end position="613"/>
    </location>
</feature>
<reference evidence="9" key="2">
    <citation type="submission" date="2025-08" db="UniProtKB">
        <authorList>
            <consortium name="Ensembl"/>
        </authorList>
    </citation>
    <scope>IDENTIFICATION</scope>
    <source>
        <strain evidence="9">Glennie</strain>
    </source>
</reference>
<keyword evidence="8" id="KW-0812">Transmembrane</keyword>
<dbReference type="SUPFAM" id="SSF48452">
    <property type="entry name" value="TPR-like"/>
    <property type="match status" value="1"/>
</dbReference>
<evidence type="ECO:0000256" key="8">
    <source>
        <dbReference type="SAM" id="Phobius"/>
    </source>
</evidence>
<comment type="subcellular location">
    <subcellularLocation>
        <location evidence="1">Cytoplasm</location>
    </subcellularLocation>
</comment>
<evidence type="ECO:0000256" key="6">
    <source>
        <dbReference type="ARBA" id="ARBA00044739"/>
    </source>
</evidence>
<evidence type="ECO:0000256" key="4">
    <source>
        <dbReference type="ARBA" id="ARBA00022803"/>
    </source>
</evidence>
<dbReference type="PANTHER" id="PTHR46630">
    <property type="entry name" value="TETRATRICOPEPTIDE REPEAT PROTEIN 29"/>
    <property type="match status" value="1"/>
</dbReference>
<keyword evidence="10" id="KW-1185">Reference proteome</keyword>
<dbReference type="GO" id="GO:0005737">
    <property type="term" value="C:cytoplasm"/>
    <property type="evidence" value="ECO:0007669"/>
    <property type="project" value="UniProtKB-SubCell"/>
</dbReference>
<proteinExistence type="predicted"/>
<evidence type="ECO:0000256" key="5">
    <source>
        <dbReference type="ARBA" id="ARBA00040665"/>
    </source>
</evidence>
<feature type="compositionally biased region" description="Low complexity" evidence="7">
    <location>
        <begin position="700"/>
        <end position="710"/>
    </location>
</feature>
<dbReference type="GeneTree" id="ENSGT00390000008611"/>
<comment type="function">
    <text evidence="6">Axonemal protein which is implicated in axonemal and/or peri-axonemal structure assembly and regulates flagellum assembly and beating and therefore sperm motility.</text>
</comment>
<dbReference type="Gene3D" id="1.25.40.10">
    <property type="entry name" value="Tetratricopeptide repeat domain"/>
    <property type="match status" value="1"/>
</dbReference>
<dbReference type="AlphaFoldDB" id="F7C2L5"/>
<dbReference type="GO" id="GO:0003341">
    <property type="term" value="P:cilium movement"/>
    <property type="evidence" value="ECO:0000318"/>
    <property type="project" value="GO_Central"/>
</dbReference>
<protein>
    <recommendedName>
        <fullName evidence="5">Tetratricopeptide repeat protein 29</fullName>
    </recommendedName>
</protein>
<evidence type="ECO:0000256" key="7">
    <source>
        <dbReference type="SAM" id="MobiDB-lite"/>
    </source>
</evidence>
<keyword evidence="8" id="KW-1133">Transmembrane helix</keyword>
<organism evidence="9 10">
    <name type="scientific">Ornithorhynchus anatinus</name>
    <name type="common">Duckbill platypus</name>
    <dbReference type="NCBI Taxonomy" id="9258"/>
    <lineage>
        <taxon>Eukaryota</taxon>
        <taxon>Metazoa</taxon>
        <taxon>Chordata</taxon>
        <taxon>Craniata</taxon>
        <taxon>Vertebrata</taxon>
        <taxon>Euteleostomi</taxon>
        <taxon>Mammalia</taxon>
        <taxon>Monotremata</taxon>
        <taxon>Ornithorhynchidae</taxon>
        <taxon>Ornithorhynchus</taxon>
    </lineage>
</organism>
<evidence type="ECO:0000256" key="2">
    <source>
        <dbReference type="ARBA" id="ARBA00022490"/>
    </source>
</evidence>
<evidence type="ECO:0000256" key="1">
    <source>
        <dbReference type="ARBA" id="ARBA00004496"/>
    </source>
</evidence>
<dbReference type="InterPro" id="IPR011990">
    <property type="entry name" value="TPR-like_helical_dom_sf"/>
</dbReference>
<evidence type="ECO:0000313" key="9">
    <source>
        <dbReference type="Ensembl" id="ENSOANP00000010988.4"/>
    </source>
</evidence>
<keyword evidence="3" id="KW-0677">Repeat</keyword>
<evidence type="ECO:0000313" key="10">
    <source>
        <dbReference type="Proteomes" id="UP000002279"/>
    </source>
</evidence>
<accession>F7C2L5</accession>
<dbReference type="HOGENOM" id="CLU_013065_0_0_1"/>
<dbReference type="PANTHER" id="PTHR46630:SF1">
    <property type="entry name" value="TETRATRICOPEPTIDE REPEAT PROTEIN 29"/>
    <property type="match status" value="1"/>
</dbReference>
<keyword evidence="2" id="KW-0963">Cytoplasm</keyword>
<dbReference type="Proteomes" id="UP000002279">
    <property type="component" value="Chromosome 12"/>
</dbReference>
<dbReference type="Ensembl" id="ENSOANT00000010990.4">
    <property type="protein sequence ID" value="ENSOANP00000010988.4"/>
    <property type="gene ID" value="ENSOANG00000005261.4"/>
</dbReference>
<reference evidence="9" key="3">
    <citation type="submission" date="2025-09" db="UniProtKB">
        <authorList>
            <consortium name="Ensembl"/>
        </authorList>
    </citation>
    <scope>IDENTIFICATION</scope>
    <source>
        <strain evidence="9">Glennie</strain>
    </source>
</reference>
<keyword evidence="8" id="KW-0472">Membrane</keyword>
<evidence type="ECO:0000256" key="3">
    <source>
        <dbReference type="ARBA" id="ARBA00022737"/>
    </source>
</evidence>
<keyword evidence="4" id="KW-0802">TPR repeat</keyword>
<dbReference type="Bgee" id="ENSOANG00000005261">
    <property type="expression patterns" value="Expressed in testis and 3 other cell types or tissues"/>
</dbReference>
<dbReference type="InParanoid" id="F7C2L5"/>
<dbReference type="STRING" id="9258.ENSOANP00000010988"/>
<dbReference type="eggNOG" id="KOG1168">
    <property type="taxonomic scope" value="Eukaryota"/>
</dbReference>
<reference evidence="9 10" key="1">
    <citation type="journal article" date="2008" name="Nature">
        <title>Genome analysis of the platypus reveals unique signatures of evolution.</title>
        <authorList>
            <person name="Warren W.C."/>
            <person name="Hillier L.W."/>
            <person name="Marshall Graves J.A."/>
            <person name="Birney E."/>
            <person name="Ponting C.P."/>
            <person name="Grutzner F."/>
            <person name="Belov K."/>
            <person name="Miller W."/>
            <person name="Clarke L."/>
            <person name="Chinwalla A.T."/>
            <person name="Yang S.P."/>
            <person name="Heger A."/>
            <person name="Locke D.P."/>
            <person name="Miethke P."/>
            <person name="Waters P.D."/>
            <person name="Veyrunes F."/>
            <person name="Fulton L."/>
            <person name="Fulton B."/>
            <person name="Graves T."/>
            <person name="Wallis J."/>
            <person name="Puente X.S."/>
            <person name="Lopez-Otin C."/>
            <person name="Ordonez G.R."/>
            <person name="Eichler E.E."/>
            <person name="Chen L."/>
            <person name="Cheng Z."/>
            <person name="Deakin J.E."/>
            <person name="Alsop A."/>
            <person name="Thompson K."/>
            <person name="Kirby P."/>
            <person name="Papenfuss A.T."/>
            <person name="Wakefield M.J."/>
            <person name="Olender T."/>
            <person name="Lancet D."/>
            <person name="Huttley G.A."/>
            <person name="Smit A.F."/>
            <person name="Pask A."/>
            <person name="Temple-Smith P."/>
            <person name="Batzer M.A."/>
            <person name="Walker J.A."/>
            <person name="Konkel M.K."/>
            <person name="Harris R.S."/>
            <person name="Whittington C.M."/>
            <person name="Wong E.S."/>
            <person name="Gemmell N.J."/>
            <person name="Buschiazzo E."/>
            <person name="Vargas Jentzsch I.M."/>
            <person name="Merkel A."/>
            <person name="Schmitz J."/>
            <person name="Zemann A."/>
            <person name="Churakov G."/>
            <person name="Kriegs J.O."/>
            <person name="Brosius J."/>
            <person name="Murchison E.P."/>
            <person name="Sachidanandam R."/>
            <person name="Smith C."/>
            <person name="Hannon G.J."/>
            <person name="Tsend-Ayush E."/>
            <person name="McMillan D."/>
            <person name="Attenborough R."/>
            <person name="Rens W."/>
            <person name="Ferguson-Smith M."/>
            <person name="Lefevre C.M."/>
            <person name="Sharp J.A."/>
            <person name="Nicholas K.R."/>
            <person name="Ray D.A."/>
            <person name="Kube M."/>
            <person name="Reinhardt R."/>
            <person name="Pringle T.H."/>
            <person name="Taylor J."/>
            <person name="Jones R.C."/>
            <person name="Nixon B."/>
            <person name="Dacheux J.L."/>
            <person name="Niwa H."/>
            <person name="Sekita Y."/>
            <person name="Huang X."/>
            <person name="Stark A."/>
            <person name="Kheradpour P."/>
            <person name="Kellis M."/>
            <person name="Flicek P."/>
            <person name="Chen Y."/>
            <person name="Webber C."/>
            <person name="Hardison R."/>
            <person name="Nelson J."/>
            <person name="Hallsworth-Pepin K."/>
            <person name="Delehaunty K."/>
            <person name="Markovic C."/>
            <person name="Minx P."/>
            <person name="Feng Y."/>
            <person name="Kremitzki C."/>
            <person name="Mitreva M."/>
            <person name="Glasscock J."/>
            <person name="Wylie T."/>
            <person name="Wohldmann P."/>
            <person name="Thiru P."/>
            <person name="Nhan M.N."/>
            <person name="Pohl C.S."/>
            <person name="Smith S.M."/>
            <person name="Hou S."/>
            <person name="Nefedov M."/>
            <person name="de Jong P.J."/>
            <person name="Renfree M.B."/>
            <person name="Mardis E.R."/>
            <person name="Wilson R.K."/>
        </authorList>
    </citation>
    <scope>NUCLEOTIDE SEQUENCE [LARGE SCALE GENOMIC DNA]</scope>
    <source>
        <strain evidence="9 10">Glennie</strain>
    </source>
</reference>
<feature type="compositionally biased region" description="Basic and acidic residues" evidence="7">
    <location>
        <begin position="723"/>
        <end position="743"/>
    </location>
</feature>
<gene>
    <name evidence="9" type="primary">TTC29</name>
</gene>
<dbReference type="GO" id="GO:0036126">
    <property type="term" value="C:sperm flagellum"/>
    <property type="evidence" value="ECO:0000318"/>
    <property type="project" value="GO_Central"/>
</dbReference>
<dbReference type="InterPro" id="IPR051476">
    <property type="entry name" value="Bac_ResReg_Asp_Phosphatase"/>
</dbReference>
<sequence length="752" mass="82339">MELRPKMSTNTKMKTLPSLPSQSTKRLLYLKPKRLSFSTGFSRSQLIKGKDDIDHYLEVNFKGLSKQEAALYRNSYKKNICIEMLQEGYHKSFSELTSLIEKWNALREAGGPGSAIWLQTSLEEQPHKLDQLHHFLTRAEAAERSENYEEMYNNLLSLARCFDNSEDIWLRNYFYERCFKTAKLIQIDGGRKEAETHAIMGFVCEEKGQFTEAAEHYEAFHQLTEGRMWKDETGRSHNSLACENLWRIYTILADKMLENKQHKPAIKTLIKAFEIAKKGGHRKMEGKAAYCLGLAYHSSKLFETAVTGFYDKACEYFRKAFDTAKSLGNSPLVDETKVNFGIAKAHQMMATFNRYIEPEDHTSLQYLLKWKENRSDLPADPVTDEPNPDDVLLEVELLGDGGDLLGGGARLDGEVGLEGALLRRRDAGAFALLLGAAEELGLGQLLPVGLLGLLQPGLQDGLEGDHVVVAEGQGLEAADGALAERAHAGDLQVGQGRAHVGLGHPQLDAPLLEALGEGLQVPGVGVHVAHAAHVRGQPVGVGHAQGGLVHGVHAPQVRPVGRSGHHRAVGPGHGPQGQPGGQVVQELALQRLVGLVVMVVVVMVVVVGARQGGRVGDGHRRRRGRRGAGDGVHRVVGGVRLEGAVVGRVVMVVVALGLRHDVHRRQGLGAGQQALVQAAEYVALPGQTQAPRYRPRRTGLPRPLSLSLSLPDPPGMSPHHRRREEERKGCHGEGARQGDGEKRAGRRGHTPT</sequence>